<evidence type="ECO:0000256" key="5">
    <source>
        <dbReference type="SAM" id="SignalP"/>
    </source>
</evidence>
<evidence type="ECO:0000313" key="7">
    <source>
        <dbReference type="Proteomes" id="UP000440578"/>
    </source>
</evidence>
<evidence type="ECO:0008006" key="8">
    <source>
        <dbReference type="Google" id="ProtNLM"/>
    </source>
</evidence>
<dbReference type="Proteomes" id="UP000440578">
    <property type="component" value="Unassembled WGS sequence"/>
</dbReference>
<sequence length="107" mass="11199">MNTVALLVSLSLAAAAAAAAASPSGRGQPEHFQHSPGGDDAPEEVDDYSALLAGLLRSHDKRSCIPRGSSCDARPYDCCSQGTCRCNLWGSNCKCARGSLFAAWGRR</sequence>
<gene>
    <name evidence="6" type="ORF">FJT64_001722</name>
</gene>
<keyword evidence="2" id="KW-0964">Secreted</keyword>
<protein>
    <recommendedName>
        <fullName evidence="8">U8-agatoxin-Ao1a</fullName>
    </recommendedName>
</protein>
<evidence type="ECO:0000313" key="6">
    <source>
        <dbReference type="EMBL" id="KAF0312727.1"/>
    </source>
</evidence>
<feature type="chain" id="PRO_5025484231" description="U8-agatoxin-Ao1a" evidence="5">
    <location>
        <begin position="22"/>
        <end position="107"/>
    </location>
</feature>
<keyword evidence="3" id="KW-1015">Disulfide bond</keyword>
<dbReference type="CDD" id="cd12960">
    <property type="entry name" value="Spider_toxin"/>
    <property type="match status" value="1"/>
</dbReference>
<name>A0A6A4X0A3_AMPAM</name>
<evidence type="ECO:0000256" key="3">
    <source>
        <dbReference type="ARBA" id="ARBA00023157"/>
    </source>
</evidence>
<dbReference type="OrthoDB" id="6100049at2759"/>
<dbReference type="InterPro" id="IPR004169">
    <property type="entry name" value="Spidertoxin"/>
</dbReference>
<evidence type="ECO:0000256" key="4">
    <source>
        <dbReference type="SAM" id="MobiDB-lite"/>
    </source>
</evidence>
<dbReference type="GO" id="GO:0008200">
    <property type="term" value="F:ion channel inhibitor activity"/>
    <property type="evidence" value="ECO:0007669"/>
    <property type="project" value="InterPro"/>
</dbReference>
<feature type="signal peptide" evidence="5">
    <location>
        <begin position="1"/>
        <end position="21"/>
    </location>
</feature>
<evidence type="ECO:0000256" key="2">
    <source>
        <dbReference type="ARBA" id="ARBA00022525"/>
    </source>
</evidence>
<dbReference type="GO" id="GO:0005576">
    <property type="term" value="C:extracellular region"/>
    <property type="evidence" value="ECO:0007669"/>
    <property type="project" value="UniProtKB-SubCell"/>
</dbReference>
<comment type="subcellular location">
    <subcellularLocation>
        <location evidence="1">Secreted</location>
    </subcellularLocation>
</comment>
<feature type="region of interest" description="Disordered" evidence="4">
    <location>
        <begin position="22"/>
        <end position="44"/>
    </location>
</feature>
<reference evidence="6 7" key="1">
    <citation type="submission" date="2019-07" db="EMBL/GenBank/DDBJ databases">
        <title>Draft genome assembly of a fouling barnacle, Amphibalanus amphitrite (Darwin, 1854): The first reference genome for Thecostraca.</title>
        <authorList>
            <person name="Kim W."/>
        </authorList>
    </citation>
    <scope>NUCLEOTIDE SEQUENCE [LARGE SCALE GENOMIC DNA]</scope>
    <source>
        <strain evidence="6">SNU_AA5</strain>
        <tissue evidence="6">Soma without cirri and trophi</tissue>
    </source>
</reference>
<evidence type="ECO:0000256" key="1">
    <source>
        <dbReference type="ARBA" id="ARBA00004613"/>
    </source>
</evidence>
<keyword evidence="5" id="KW-0732">Signal</keyword>
<proteinExistence type="predicted"/>
<organism evidence="6 7">
    <name type="scientific">Amphibalanus amphitrite</name>
    <name type="common">Striped barnacle</name>
    <name type="synonym">Balanus amphitrite</name>
    <dbReference type="NCBI Taxonomy" id="1232801"/>
    <lineage>
        <taxon>Eukaryota</taxon>
        <taxon>Metazoa</taxon>
        <taxon>Ecdysozoa</taxon>
        <taxon>Arthropoda</taxon>
        <taxon>Crustacea</taxon>
        <taxon>Multicrustacea</taxon>
        <taxon>Cirripedia</taxon>
        <taxon>Thoracica</taxon>
        <taxon>Thoracicalcarea</taxon>
        <taxon>Balanomorpha</taxon>
        <taxon>Balanoidea</taxon>
        <taxon>Balanidae</taxon>
        <taxon>Amphibalaninae</taxon>
        <taxon>Amphibalanus</taxon>
    </lineage>
</organism>
<accession>A0A6A4X0A3</accession>
<dbReference type="AlphaFoldDB" id="A0A6A4X0A3"/>
<keyword evidence="7" id="KW-1185">Reference proteome</keyword>
<dbReference type="EMBL" id="VIIS01000137">
    <property type="protein sequence ID" value="KAF0312727.1"/>
    <property type="molecule type" value="Genomic_DNA"/>
</dbReference>
<dbReference type="SUPFAM" id="SSF57059">
    <property type="entry name" value="omega toxin-like"/>
    <property type="match status" value="1"/>
</dbReference>
<dbReference type="Gene3D" id="4.10.40.10">
    <property type="match status" value="1"/>
</dbReference>
<comment type="caution">
    <text evidence="6">The sequence shown here is derived from an EMBL/GenBank/DDBJ whole genome shotgun (WGS) entry which is preliminary data.</text>
</comment>